<dbReference type="OrthoDB" id="9800872at2"/>
<comment type="caution">
    <text evidence="3">The sequence shown here is derived from an EMBL/GenBank/DDBJ whole genome shotgun (WGS) entry which is preliminary data.</text>
</comment>
<dbReference type="RefSeq" id="WP_161258695.1">
    <property type="nucleotide sequence ID" value="NZ_WXEY01000010.1"/>
</dbReference>
<dbReference type="AlphaFoldDB" id="A0A845L101"/>
<evidence type="ECO:0000259" key="2">
    <source>
        <dbReference type="PROSITE" id="PS50206"/>
    </source>
</evidence>
<accession>A0A845L101</accession>
<dbReference type="Gene3D" id="3.40.250.10">
    <property type="entry name" value="Rhodanese-like domain"/>
    <property type="match status" value="1"/>
</dbReference>
<gene>
    <name evidence="3" type="ORF">GTO91_10650</name>
</gene>
<evidence type="ECO:0000313" key="3">
    <source>
        <dbReference type="EMBL" id="MZP30167.1"/>
    </source>
</evidence>
<sequence>MDFVQMIATAAIGAIVIWLAARYFFGSGSDIHYEEAVRILADREQSLLLDVRTAREHGKRRPVGALNIPVQELKQRLAELEPHRKKQIVVICASGMRSRMAVQTLQKQGFAGVKNFRGGMSGWRGEVESG</sequence>
<evidence type="ECO:0000313" key="4">
    <source>
        <dbReference type="Proteomes" id="UP000463470"/>
    </source>
</evidence>
<organism evidence="3 4">
    <name type="scientific">Heliomicrobium undosum</name>
    <dbReference type="NCBI Taxonomy" id="121734"/>
    <lineage>
        <taxon>Bacteria</taxon>
        <taxon>Bacillati</taxon>
        <taxon>Bacillota</taxon>
        <taxon>Clostridia</taxon>
        <taxon>Eubacteriales</taxon>
        <taxon>Heliobacteriaceae</taxon>
        <taxon>Heliomicrobium</taxon>
    </lineage>
</organism>
<dbReference type="InterPro" id="IPR036873">
    <property type="entry name" value="Rhodanese-like_dom_sf"/>
</dbReference>
<proteinExistence type="predicted"/>
<dbReference type="Pfam" id="PF00581">
    <property type="entry name" value="Rhodanese"/>
    <property type="match status" value="1"/>
</dbReference>
<dbReference type="InterPro" id="IPR001763">
    <property type="entry name" value="Rhodanese-like_dom"/>
</dbReference>
<dbReference type="SMART" id="SM00450">
    <property type="entry name" value="RHOD"/>
    <property type="match status" value="1"/>
</dbReference>
<dbReference type="EMBL" id="WXEY01000010">
    <property type="protein sequence ID" value="MZP30167.1"/>
    <property type="molecule type" value="Genomic_DNA"/>
</dbReference>
<dbReference type="PANTHER" id="PTHR43031">
    <property type="entry name" value="FAD-DEPENDENT OXIDOREDUCTASE"/>
    <property type="match status" value="1"/>
</dbReference>
<dbReference type="PANTHER" id="PTHR43031:SF18">
    <property type="entry name" value="RHODANESE-RELATED SULFURTRANSFERASES"/>
    <property type="match status" value="1"/>
</dbReference>
<dbReference type="CDD" id="cd00158">
    <property type="entry name" value="RHOD"/>
    <property type="match status" value="1"/>
</dbReference>
<feature type="transmembrane region" description="Helical" evidence="1">
    <location>
        <begin position="6"/>
        <end position="25"/>
    </location>
</feature>
<name>A0A845L101_9FIRM</name>
<dbReference type="SUPFAM" id="SSF52821">
    <property type="entry name" value="Rhodanese/Cell cycle control phosphatase"/>
    <property type="match status" value="1"/>
</dbReference>
<keyword evidence="1" id="KW-0472">Membrane</keyword>
<keyword evidence="1" id="KW-1133">Transmembrane helix</keyword>
<protein>
    <submittedName>
        <fullName evidence="3">Rhodanese-like domain-containing protein</fullName>
    </submittedName>
</protein>
<reference evidence="3 4" key="1">
    <citation type="submission" date="2020-01" db="EMBL/GenBank/DDBJ databases">
        <title>Whole-genome sequence of Heliobacterium undosum DSM 13378.</title>
        <authorList>
            <person name="Kyndt J.A."/>
            <person name="Meyer T.E."/>
        </authorList>
    </citation>
    <scope>NUCLEOTIDE SEQUENCE [LARGE SCALE GENOMIC DNA]</scope>
    <source>
        <strain evidence="3 4">DSM 13378</strain>
    </source>
</reference>
<keyword evidence="4" id="KW-1185">Reference proteome</keyword>
<dbReference type="PROSITE" id="PS50206">
    <property type="entry name" value="RHODANESE_3"/>
    <property type="match status" value="1"/>
</dbReference>
<feature type="domain" description="Rhodanese" evidence="2">
    <location>
        <begin position="42"/>
        <end position="128"/>
    </location>
</feature>
<evidence type="ECO:0000256" key="1">
    <source>
        <dbReference type="SAM" id="Phobius"/>
    </source>
</evidence>
<keyword evidence="1" id="KW-0812">Transmembrane</keyword>
<dbReference type="InterPro" id="IPR050229">
    <property type="entry name" value="GlpE_sulfurtransferase"/>
</dbReference>
<dbReference type="Proteomes" id="UP000463470">
    <property type="component" value="Unassembled WGS sequence"/>
</dbReference>